<dbReference type="Proteomes" id="UP001642484">
    <property type="component" value="Unassembled WGS sequence"/>
</dbReference>
<accession>A0ABP0K8S5</accession>
<feature type="transmembrane region" description="Helical" evidence="2">
    <location>
        <begin position="537"/>
        <end position="557"/>
    </location>
</feature>
<keyword evidence="2" id="KW-0812">Transmembrane</keyword>
<evidence type="ECO:0000256" key="1">
    <source>
        <dbReference type="SAM" id="MobiDB-lite"/>
    </source>
</evidence>
<feature type="transmembrane region" description="Helical" evidence="2">
    <location>
        <begin position="564"/>
        <end position="585"/>
    </location>
</feature>
<evidence type="ECO:0000313" key="3">
    <source>
        <dbReference type="EMBL" id="CAK9022790.1"/>
    </source>
</evidence>
<organism evidence="3 4">
    <name type="scientific">Durusdinium trenchii</name>
    <dbReference type="NCBI Taxonomy" id="1381693"/>
    <lineage>
        <taxon>Eukaryota</taxon>
        <taxon>Sar</taxon>
        <taxon>Alveolata</taxon>
        <taxon>Dinophyceae</taxon>
        <taxon>Suessiales</taxon>
        <taxon>Symbiodiniaceae</taxon>
        <taxon>Durusdinium</taxon>
    </lineage>
</organism>
<proteinExistence type="predicted"/>
<feature type="compositionally biased region" description="Polar residues" evidence="1">
    <location>
        <begin position="92"/>
        <end position="106"/>
    </location>
</feature>
<keyword evidence="4" id="KW-1185">Reference proteome</keyword>
<comment type="caution">
    <text evidence="3">The sequence shown here is derived from an EMBL/GenBank/DDBJ whole genome shotgun (WGS) entry which is preliminary data.</text>
</comment>
<name>A0ABP0K8S5_9DINO</name>
<evidence type="ECO:0000313" key="4">
    <source>
        <dbReference type="Proteomes" id="UP001642484"/>
    </source>
</evidence>
<evidence type="ECO:0000256" key="2">
    <source>
        <dbReference type="SAM" id="Phobius"/>
    </source>
</evidence>
<keyword evidence="2" id="KW-0472">Membrane</keyword>
<feature type="transmembrane region" description="Helical" evidence="2">
    <location>
        <begin position="513"/>
        <end position="531"/>
    </location>
</feature>
<keyword evidence="2" id="KW-1133">Transmembrane helix</keyword>
<dbReference type="EMBL" id="CAXAMN010007779">
    <property type="protein sequence ID" value="CAK9022790.1"/>
    <property type="molecule type" value="Genomic_DNA"/>
</dbReference>
<sequence length="904" mass="99494">MDTASRCGCVEWVTQERLNAEMRANATSAEAPSDTQKDQRNGAENIRKKWEQTVAQDLRQWAAPGSRDGELAGSKWMHTFDHGRLTAQVSSLETQLQVHSQDTGTSHARRPSCRRHGDPSEEANGQRFRNTNRLDTGAVERPDSTCDFLNPNDRVGSFSLESLPEEEQSKREVLARQLEERMETLGEALPCWKVTAARVATGLMRASSWANLDKSSLSHAMLLMGGERLVLRVLLVELAEDCYNVLLFDGNAVDDRVKPNASIVIAGLVVHLPTAGGYVTSPRTPPGLRVSSKELGWTHGYWITLWSREVARMAVQVDANEKEMKRLLKAPGKMGDQWGPTDPVDMIRMDPAECSELEEIQGVEVALERRVSWPISGCSKTRIIWLKGRAKIQDSFVGLMILEVPNVTLVAEASLPYDDYVSIQSLHARAWKAILLPALTIWAIAWAGGRPLLRKTLPFGTAVSICLLLRTLGDCMAAPWNRFQASTAIVTVVLLMEPGITLERLILKFLQRLAGTCCGSLLAILMALSIEVMGKDPVQICSFCFAVFTIFGTFQVLRGHLSFMFSAMCISCAAVMFGFMVSGWVLIHAQVVSVLVGEIISLVCSLFFELVLGDPSGGPWSLVHLVKSCKDILDQTHTAVDLVFTKHTSLLLSSTASRSVQFRRSGRARTLSGSLLDLLTRRVSPALSDVVARLGILEEEEAGRAQRARSCVEEIQAFGIFTQCIREKPRDYQLLPQQVHGLFLQACALGHISPLAPRDWETIGRHFQSVRGFMRVALEMLKYILDLALNPLGRAPSAGECSGKLERLCGSLEGAREELLKAWATSKTAGSETAAADDETATASLHATAALCTLHPTGQGFDGLVVEMASFALFYFQWLKVEEKEAELQERLASLLSSSPLCMQ</sequence>
<feature type="transmembrane region" description="Helical" evidence="2">
    <location>
        <begin position="591"/>
        <end position="612"/>
    </location>
</feature>
<gene>
    <name evidence="3" type="ORF">CCMP2556_LOCUS14979</name>
</gene>
<feature type="region of interest" description="Disordered" evidence="1">
    <location>
        <begin position="92"/>
        <end position="144"/>
    </location>
</feature>
<protein>
    <submittedName>
        <fullName evidence="3">Uncharacterized protein</fullName>
    </submittedName>
</protein>
<reference evidence="3 4" key="1">
    <citation type="submission" date="2024-02" db="EMBL/GenBank/DDBJ databases">
        <authorList>
            <person name="Chen Y."/>
            <person name="Shah S."/>
            <person name="Dougan E. K."/>
            <person name="Thang M."/>
            <person name="Chan C."/>
        </authorList>
    </citation>
    <scope>NUCLEOTIDE SEQUENCE [LARGE SCALE GENOMIC DNA]</scope>
</reference>